<dbReference type="STRING" id="536979.SAMN04488055_4673"/>
<evidence type="ECO:0000256" key="1">
    <source>
        <dbReference type="SAM" id="SignalP"/>
    </source>
</evidence>
<name>A0A1N6JY69_9BACT</name>
<evidence type="ECO:0000313" key="2">
    <source>
        <dbReference type="EMBL" id="SIO49203.1"/>
    </source>
</evidence>
<evidence type="ECO:0008006" key="4">
    <source>
        <dbReference type="Google" id="ProtNLM"/>
    </source>
</evidence>
<dbReference type="InterPro" id="IPR008969">
    <property type="entry name" value="CarboxyPept-like_regulatory"/>
</dbReference>
<accession>A0A1N6JY69</accession>
<keyword evidence="1" id="KW-0732">Signal</keyword>
<proteinExistence type="predicted"/>
<dbReference type="Proteomes" id="UP000185003">
    <property type="component" value="Unassembled WGS sequence"/>
</dbReference>
<evidence type="ECO:0000313" key="3">
    <source>
        <dbReference type="Proteomes" id="UP000185003"/>
    </source>
</evidence>
<dbReference type="OrthoDB" id="714262at2"/>
<feature type="chain" id="PRO_5012365084" description="CarboxypepD_reg-like domain-containing protein" evidence="1">
    <location>
        <begin position="19"/>
        <end position="230"/>
    </location>
</feature>
<organism evidence="2 3">
    <name type="scientific">Chitinophaga niabensis</name>
    <dbReference type="NCBI Taxonomy" id="536979"/>
    <lineage>
        <taxon>Bacteria</taxon>
        <taxon>Pseudomonadati</taxon>
        <taxon>Bacteroidota</taxon>
        <taxon>Chitinophagia</taxon>
        <taxon>Chitinophagales</taxon>
        <taxon>Chitinophagaceae</taxon>
        <taxon>Chitinophaga</taxon>
    </lineage>
</organism>
<protein>
    <recommendedName>
        <fullName evidence="4">CarboxypepD_reg-like domain-containing protein</fullName>
    </recommendedName>
</protein>
<dbReference type="AlphaFoldDB" id="A0A1N6JY69"/>
<keyword evidence="3" id="KW-1185">Reference proteome</keyword>
<reference evidence="2 3" key="1">
    <citation type="submission" date="2016-11" db="EMBL/GenBank/DDBJ databases">
        <authorList>
            <person name="Jaros S."/>
            <person name="Januszkiewicz K."/>
            <person name="Wedrychowicz H."/>
        </authorList>
    </citation>
    <scope>NUCLEOTIDE SEQUENCE [LARGE SCALE GENOMIC DNA]</scope>
    <source>
        <strain evidence="2 3">DSM 24787</strain>
    </source>
</reference>
<dbReference type="SUPFAM" id="SSF49464">
    <property type="entry name" value="Carboxypeptidase regulatory domain-like"/>
    <property type="match status" value="1"/>
</dbReference>
<dbReference type="RefSeq" id="WP_074241986.1">
    <property type="nucleotide sequence ID" value="NZ_FSRA01000002.1"/>
</dbReference>
<dbReference type="EMBL" id="FSRA01000002">
    <property type="protein sequence ID" value="SIO49203.1"/>
    <property type="molecule type" value="Genomic_DNA"/>
</dbReference>
<feature type="signal peptide" evidence="1">
    <location>
        <begin position="1"/>
        <end position="18"/>
    </location>
</feature>
<gene>
    <name evidence="2" type="ORF">SAMN04488055_4673</name>
</gene>
<sequence length="230" mass="26252">MYRLLLITLCCFQLSASAQTVRGNIMGKDSLPLAGVFIQNIQSKVYTVSNGDGYFNISAGPLDTLFFRAPGHIPISFRALSLPAIIYLPGEIVQLAGVEIVKKTHRADSIALRENYGKNFNFRRPKFQEVVILGFPGIALNIHQFYRALKLKHNKQQMTFKRRLQEYEQEKYVTQFFTPELVNRYSGLEGDSLKQFMLHHPPSYQFMKDASTYDLLLYIKQAAATFRKGG</sequence>